<dbReference type="SUPFAM" id="SSF51182">
    <property type="entry name" value="RmlC-like cupins"/>
    <property type="match status" value="1"/>
</dbReference>
<sequence>MADYAKKNVWHFDEIEEDEETARLMPGFEIQYIITDDTTDHNDKTVFGHCVFPPKSQHFPHRHLAAAEVVYVISGRVVNGSVDEDGTINETECSAGMATYVPQRQIHWTRNPYDEPCEFVFAYYGAPSLEKSAYVDLTDVVPIENVEVSGVLVHDEKVDTKLAHYL</sequence>
<organism evidence="2 3">
    <name type="scientific">Herbiconiux aconitum</name>
    <dbReference type="NCBI Taxonomy" id="2970913"/>
    <lineage>
        <taxon>Bacteria</taxon>
        <taxon>Bacillati</taxon>
        <taxon>Actinomycetota</taxon>
        <taxon>Actinomycetes</taxon>
        <taxon>Micrococcales</taxon>
        <taxon>Microbacteriaceae</taxon>
        <taxon>Herbiconiux</taxon>
    </lineage>
</organism>
<gene>
    <name evidence="2" type="ORF">N1027_02225</name>
</gene>
<dbReference type="InterPro" id="IPR014710">
    <property type="entry name" value="RmlC-like_jellyroll"/>
</dbReference>
<name>A0ABT2GL49_9MICO</name>
<dbReference type="InterPro" id="IPR011051">
    <property type="entry name" value="RmlC_Cupin_sf"/>
</dbReference>
<dbReference type="EMBL" id="JANLCM010000001">
    <property type="protein sequence ID" value="MCS5716943.1"/>
    <property type="molecule type" value="Genomic_DNA"/>
</dbReference>
<accession>A0ABT2GL49</accession>
<dbReference type="Pfam" id="PF07883">
    <property type="entry name" value="Cupin_2"/>
    <property type="match status" value="1"/>
</dbReference>
<comment type="caution">
    <text evidence="2">The sequence shown here is derived from an EMBL/GenBank/DDBJ whole genome shotgun (WGS) entry which is preliminary data.</text>
</comment>
<reference evidence="2" key="1">
    <citation type="submission" date="2022-08" db="EMBL/GenBank/DDBJ databases">
        <authorList>
            <person name="Deng Y."/>
            <person name="Han X.-F."/>
            <person name="Zhang Y.-Q."/>
        </authorList>
    </citation>
    <scope>NUCLEOTIDE SEQUENCE</scope>
    <source>
        <strain evidence="2">CPCC 205763</strain>
    </source>
</reference>
<feature type="domain" description="Cupin type-2" evidence="1">
    <location>
        <begin position="49"/>
        <end position="122"/>
    </location>
</feature>
<protein>
    <submittedName>
        <fullName evidence="2">Cupin domain-containing protein</fullName>
    </submittedName>
</protein>
<dbReference type="Proteomes" id="UP001165584">
    <property type="component" value="Unassembled WGS sequence"/>
</dbReference>
<evidence type="ECO:0000313" key="3">
    <source>
        <dbReference type="Proteomes" id="UP001165584"/>
    </source>
</evidence>
<keyword evidence="3" id="KW-1185">Reference proteome</keyword>
<evidence type="ECO:0000313" key="2">
    <source>
        <dbReference type="EMBL" id="MCS5716943.1"/>
    </source>
</evidence>
<proteinExistence type="predicted"/>
<dbReference type="InterPro" id="IPR013096">
    <property type="entry name" value="Cupin_2"/>
</dbReference>
<dbReference type="Gene3D" id="2.60.120.10">
    <property type="entry name" value="Jelly Rolls"/>
    <property type="match status" value="1"/>
</dbReference>
<evidence type="ECO:0000259" key="1">
    <source>
        <dbReference type="Pfam" id="PF07883"/>
    </source>
</evidence>
<dbReference type="RefSeq" id="WP_259504668.1">
    <property type="nucleotide sequence ID" value="NZ_JANLCM010000001.1"/>
</dbReference>